<comment type="similarity">
    <text evidence="6">Belongs to the TRAFAC class OBG-HflX-like GTPase superfamily. HflX GTPase family.</text>
</comment>
<evidence type="ECO:0000313" key="11">
    <source>
        <dbReference type="EMBL" id="MCC4307828.1"/>
    </source>
</evidence>
<organism evidence="11 12">
    <name type="scientific">Alloalcanivorax marinus</name>
    <dbReference type="NCBI Taxonomy" id="1177169"/>
    <lineage>
        <taxon>Bacteria</taxon>
        <taxon>Pseudomonadati</taxon>
        <taxon>Pseudomonadota</taxon>
        <taxon>Gammaproteobacteria</taxon>
        <taxon>Oceanospirillales</taxon>
        <taxon>Alcanivoracaceae</taxon>
        <taxon>Alloalcanivorax</taxon>
    </lineage>
</organism>
<dbReference type="PIRSF" id="PIRSF006809">
    <property type="entry name" value="GTP-binding_hflX_prd"/>
    <property type="match status" value="1"/>
</dbReference>
<protein>
    <recommendedName>
        <fullName evidence="6">GTPase HflX</fullName>
    </recommendedName>
    <alternativeName>
        <fullName evidence="6">GTP-binding protein HflX</fullName>
    </alternativeName>
</protein>
<dbReference type="CDD" id="cd01878">
    <property type="entry name" value="HflX"/>
    <property type="match status" value="1"/>
</dbReference>
<feature type="binding site" evidence="7">
    <location>
        <begin position="258"/>
        <end position="261"/>
    </location>
    <ligand>
        <name>GTP</name>
        <dbReference type="ChEBI" id="CHEBI:37565"/>
    </ligand>
</feature>
<dbReference type="RefSeq" id="WP_204427429.1">
    <property type="nucleotide sequence ID" value="NZ_ARXL01000135.1"/>
</dbReference>
<keyword evidence="3 6" id="KW-0547">Nucleotide-binding</keyword>
<dbReference type="FunFam" id="3.40.50.11060:FF:000001">
    <property type="entry name" value="GTPase HflX"/>
    <property type="match status" value="1"/>
</dbReference>
<dbReference type="PROSITE" id="PS51705">
    <property type="entry name" value="G_HFLX"/>
    <property type="match status" value="1"/>
</dbReference>
<dbReference type="Gene3D" id="3.40.50.11060">
    <property type="entry name" value="GTPase HflX, N-terminal domain"/>
    <property type="match status" value="1"/>
</dbReference>
<keyword evidence="5 6" id="KW-0342">GTP-binding</keyword>
<reference evidence="11" key="1">
    <citation type="submission" date="2021-10" db="EMBL/GenBank/DDBJ databases">
        <title>The diversity and Nitrogen Metabolism of Culturable Nitrate-Utilizing Bacteria Within the Oxygen Minimum Zone of the Changjiang (Yangtze River)Estuary.</title>
        <authorList>
            <person name="Zhang D."/>
            <person name="Zheng J."/>
            <person name="Liu S."/>
            <person name="He W."/>
        </authorList>
    </citation>
    <scope>NUCLEOTIDE SEQUENCE</scope>
    <source>
        <strain evidence="11">FXH-223</strain>
    </source>
</reference>
<dbReference type="SUPFAM" id="SSF52540">
    <property type="entry name" value="P-loop containing nucleoside triphosphate hydrolases"/>
    <property type="match status" value="1"/>
</dbReference>
<feature type="binding site" evidence="8">
    <location>
        <position position="218"/>
    </location>
    <ligand>
        <name>Mg(2+)</name>
        <dbReference type="ChEBI" id="CHEBI:18420"/>
    </ligand>
</feature>
<evidence type="ECO:0000256" key="6">
    <source>
        <dbReference type="HAMAP-Rule" id="MF_00900"/>
    </source>
</evidence>
<feature type="binding site" evidence="7">
    <location>
        <begin position="349"/>
        <end position="351"/>
    </location>
    <ligand>
        <name>GTP</name>
        <dbReference type="ChEBI" id="CHEBI:37565"/>
    </ligand>
</feature>
<feature type="binding site" evidence="7">
    <location>
        <begin position="236"/>
        <end position="240"/>
    </location>
    <ligand>
        <name>GTP</name>
        <dbReference type="ChEBI" id="CHEBI:37565"/>
    </ligand>
</feature>
<evidence type="ECO:0000256" key="7">
    <source>
        <dbReference type="PIRSR" id="PIRSR006809-1"/>
    </source>
</evidence>
<dbReference type="NCBIfam" id="TIGR03156">
    <property type="entry name" value="GTP_HflX"/>
    <property type="match status" value="1"/>
</dbReference>
<dbReference type="GO" id="GO:0005525">
    <property type="term" value="F:GTP binding"/>
    <property type="evidence" value="ECO:0007669"/>
    <property type="project" value="UniProtKB-UniRule"/>
</dbReference>
<dbReference type="InterPro" id="IPR032305">
    <property type="entry name" value="GTP-bd_M"/>
</dbReference>
<evidence type="ECO:0000256" key="2">
    <source>
        <dbReference type="ARBA" id="ARBA00022723"/>
    </source>
</evidence>
<dbReference type="PRINTS" id="PR00326">
    <property type="entry name" value="GTP1OBG"/>
</dbReference>
<keyword evidence="4 8" id="KW-0460">Magnesium</keyword>
<evidence type="ECO:0000256" key="1">
    <source>
        <dbReference type="ARBA" id="ARBA00022490"/>
    </source>
</evidence>
<feature type="binding site" evidence="8">
    <location>
        <position position="238"/>
    </location>
    <ligand>
        <name>Mg(2+)</name>
        <dbReference type="ChEBI" id="CHEBI:18420"/>
    </ligand>
</feature>
<dbReference type="FunFam" id="3.40.50.300:FF:000173">
    <property type="entry name" value="GTPase HflX"/>
    <property type="match status" value="1"/>
</dbReference>
<dbReference type="GO" id="GO:0046872">
    <property type="term" value="F:metal ion binding"/>
    <property type="evidence" value="ECO:0007669"/>
    <property type="project" value="UniProtKB-KW"/>
</dbReference>
<dbReference type="Proteomes" id="UP001108027">
    <property type="component" value="Unassembled WGS sequence"/>
</dbReference>
<dbReference type="Pfam" id="PF13167">
    <property type="entry name" value="GTP-bdg_N"/>
    <property type="match status" value="1"/>
</dbReference>
<sequence>MDLFDRTEQVRTGAGEKAVLVHLDLPDALGREDLDEFHHLVTSSGVEPVTELVSKRDRPDPALFIGSGKVEELADLVRQHEADVVLFNHALSPGQERNLERAVKCRVLDRTGLILDIFAQRARTHEGRLQVELAQLQHLSTRLVRGWTHLERQKGGIGLRGPGETQLETDRRLLRERIRSIQARLDKVRKQRAQGRRARDRSETPLISLVGYTNAGKSTLFNALTTGDVYVADQLFATLDPTLRKVRVPGVGPAILADTVGFIRHLPHRLVQAFRATLEETVNASLLLHVTDSSAEERDANVDAVNEVLEEIGADQVPVLHVYNKVDRLDEAPRVERDEQGLPWRVWLSATTGEGFDLLYAAIAERLADRWVDRWLRLPPSAGKLRARLHEAGEVLDERAATDGGMLLRVHVNRVHFERLLREAGLDEEQVKVPDPSVADAETPSYNPERSHRAG</sequence>
<keyword evidence="11" id="KW-0378">Hydrolase</keyword>
<dbReference type="EMBL" id="JAJGNA010000003">
    <property type="protein sequence ID" value="MCC4307828.1"/>
    <property type="molecule type" value="Genomic_DNA"/>
</dbReference>
<feature type="binding site" evidence="7">
    <location>
        <begin position="324"/>
        <end position="327"/>
    </location>
    <ligand>
        <name>GTP</name>
        <dbReference type="ChEBI" id="CHEBI:37565"/>
    </ligand>
</feature>
<dbReference type="PANTHER" id="PTHR10229">
    <property type="entry name" value="GTP-BINDING PROTEIN HFLX"/>
    <property type="match status" value="1"/>
</dbReference>
<dbReference type="HAMAP" id="MF_00900">
    <property type="entry name" value="GTPase_HflX"/>
    <property type="match status" value="1"/>
</dbReference>
<evidence type="ECO:0000259" key="10">
    <source>
        <dbReference type="PROSITE" id="PS51705"/>
    </source>
</evidence>
<dbReference type="InterPro" id="IPR016496">
    <property type="entry name" value="GTPase_HflX"/>
</dbReference>
<dbReference type="GO" id="GO:0003924">
    <property type="term" value="F:GTPase activity"/>
    <property type="evidence" value="ECO:0007669"/>
    <property type="project" value="UniProtKB-UniRule"/>
</dbReference>
<comment type="caution">
    <text evidence="11">The sequence shown here is derived from an EMBL/GenBank/DDBJ whole genome shotgun (WGS) entry which is preliminary data.</text>
</comment>
<evidence type="ECO:0000256" key="4">
    <source>
        <dbReference type="ARBA" id="ARBA00022842"/>
    </source>
</evidence>
<dbReference type="InterPro" id="IPR027417">
    <property type="entry name" value="P-loop_NTPase"/>
</dbReference>
<keyword evidence="12" id="KW-1185">Reference proteome</keyword>
<accession>A0A9Q3UMQ0</accession>
<dbReference type="Pfam" id="PF01926">
    <property type="entry name" value="MMR_HSR1"/>
    <property type="match status" value="1"/>
</dbReference>
<evidence type="ECO:0000256" key="3">
    <source>
        <dbReference type="ARBA" id="ARBA00022741"/>
    </source>
</evidence>
<dbReference type="Gene3D" id="3.40.50.300">
    <property type="entry name" value="P-loop containing nucleotide triphosphate hydrolases"/>
    <property type="match status" value="1"/>
</dbReference>
<feature type="domain" description="Hflx-type G" evidence="10">
    <location>
        <begin position="205"/>
        <end position="371"/>
    </location>
</feature>
<dbReference type="InterPro" id="IPR030394">
    <property type="entry name" value="G_HFLX_dom"/>
</dbReference>
<comment type="cofactor">
    <cofactor evidence="8">
        <name>Mg(2+)</name>
        <dbReference type="ChEBI" id="CHEBI:18420"/>
    </cofactor>
</comment>
<name>A0A9Q3UMQ0_9GAMM</name>
<comment type="subcellular location">
    <subcellularLocation>
        <location evidence="6">Cytoplasm</location>
    </subcellularLocation>
    <text evidence="6">May associate with membranes.</text>
</comment>
<evidence type="ECO:0000256" key="8">
    <source>
        <dbReference type="PIRSR" id="PIRSR006809-2"/>
    </source>
</evidence>
<dbReference type="InterPro" id="IPR042108">
    <property type="entry name" value="GTPase_HflX_N_sf"/>
</dbReference>
<dbReference type="InterPro" id="IPR025121">
    <property type="entry name" value="GTPase_HflX_N"/>
</dbReference>
<dbReference type="PANTHER" id="PTHR10229:SF0">
    <property type="entry name" value="GTP-BINDING PROTEIN 6-RELATED"/>
    <property type="match status" value="1"/>
</dbReference>
<dbReference type="Pfam" id="PF16360">
    <property type="entry name" value="GTP-bdg_M"/>
    <property type="match status" value="1"/>
</dbReference>
<feature type="region of interest" description="Disordered" evidence="9">
    <location>
        <begin position="428"/>
        <end position="455"/>
    </location>
</feature>
<dbReference type="AlphaFoldDB" id="A0A9Q3UMQ0"/>
<dbReference type="NCBIfam" id="NF008280">
    <property type="entry name" value="PRK11058.1"/>
    <property type="match status" value="1"/>
</dbReference>
<feature type="binding site" evidence="7">
    <location>
        <begin position="211"/>
        <end position="218"/>
    </location>
    <ligand>
        <name>GTP</name>
        <dbReference type="ChEBI" id="CHEBI:37565"/>
    </ligand>
</feature>
<evidence type="ECO:0000256" key="5">
    <source>
        <dbReference type="ARBA" id="ARBA00023134"/>
    </source>
</evidence>
<keyword evidence="1 6" id="KW-0963">Cytoplasm</keyword>
<evidence type="ECO:0000313" key="12">
    <source>
        <dbReference type="Proteomes" id="UP001108027"/>
    </source>
</evidence>
<dbReference type="InterPro" id="IPR006073">
    <property type="entry name" value="GTP-bd"/>
</dbReference>
<keyword evidence="2 8" id="KW-0479">Metal-binding</keyword>
<comment type="function">
    <text evidence="6">GTPase that associates with the 50S ribosomal subunit and may have a role during protein synthesis or ribosome biogenesis.</text>
</comment>
<dbReference type="GO" id="GO:0043022">
    <property type="term" value="F:ribosome binding"/>
    <property type="evidence" value="ECO:0007669"/>
    <property type="project" value="TreeGrafter"/>
</dbReference>
<proteinExistence type="inferred from homology"/>
<dbReference type="GO" id="GO:0005737">
    <property type="term" value="C:cytoplasm"/>
    <property type="evidence" value="ECO:0007669"/>
    <property type="project" value="UniProtKB-SubCell"/>
</dbReference>
<evidence type="ECO:0000256" key="9">
    <source>
        <dbReference type="SAM" id="MobiDB-lite"/>
    </source>
</evidence>
<dbReference type="Gene3D" id="6.10.250.2860">
    <property type="match status" value="1"/>
</dbReference>
<gene>
    <name evidence="6 11" type="primary">hflX</name>
    <name evidence="11" type="ORF">LL252_04510</name>
</gene>
<comment type="subunit">
    <text evidence="6">Monomer. Associates with the 50S ribosomal subunit.</text>
</comment>